<name>A0ABS3RY06_9ACTN</name>
<gene>
    <name evidence="1" type="ORF">J4709_29125</name>
</gene>
<sequence>MPTYIHQLPVIDLPGNEHYTEPGRPTCATSARYTRISFVGVVDADDPRFAEAADAIPDRYRPVGTFGVAGMESQETALFWHGPADVITGALNPDFIDGPALFEQLREHGLFSGGWPEAQPWNQLIPARTWHPGGSGVLAEYPFPDGQPGQVVVYEISGRPARLSNYGPGDRPGPMPIATWHCTRCHLHGDTHDRSESGGPGDRQQICRAARTHLLPGRCEPREEFWDDAIATIQEVGGGQRPADERGLHASFCATRVVDPEQVMARSTCAEIRQARAAAAAPSPANG</sequence>
<reference evidence="1 2" key="1">
    <citation type="submission" date="2021-03" db="EMBL/GenBank/DDBJ databases">
        <title>Actinomadura violae sp. nov., isolated from lichen in Thailand.</title>
        <authorList>
            <person name="Kanchanasin P."/>
            <person name="Saeng-In P."/>
            <person name="Phongsopitanun W."/>
            <person name="Yuki M."/>
            <person name="Kudo T."/>
            <person name="Ohkuma M."/>
            <person name="Tanasupawat S."/>
        </authorList>
    </citation>
    <scope>NUCLEOTIDE SEQUENCE [LARGE SCALE GENOMIC DNA]</scope>
    <source>
        <strain evidence="1 2">LCR2-06</strain>
    </source>
</reference>
<proteinExistence type="predicted"/>
<keyword evidence="2" id="KW-1185">Reference proteome</keyword>
<comment type="caution">
    <text evidence="1">The sequence shown here is derived from an EMBL/GenBank/DDBJ whole genome shotgun (WGS) entry which is preliminary data.</text>
</comment>
<dbReference type="RefSeq" id="WP_208245042.1">
    <property type="nucleotide sequence ID" value="NZ_JAGEPF010000018.1"/>
</dbReference>
<evidence type="ECO:0000313" key="1">
    <source>
        <dbReference type="EMBL" id="MBO2461638.1"/>
    </source>
</evidence>
<organism evidence="1 2">
    <name type="scientific">Actinomadura violacea</name>
    <dbReference type="NCBI Taxonomy" id="2819934"/>
    <lineage>
        <taxon>Bacteria</taxon>
        <taxon>Bacillati</taxon>
        <taxon>Actinomycetota</taxon>
        <taxon>Actinomycetes</taxon>
        <taxon>Streptosporangiales</taxon>
        <taxon>Thermomonosporaceae</taxon>
        <taxon>Actinomadura</taxon>
    </lineage>
</organism>
<protein>
    <submittedName>
        <fullName evidence="1">Uncharacterized protein</fullName>
    </submittedName>
</protein>
<dbReference type="EMBL" id="JAGEPF010000018">
    <property type="protein sequence ID" value="MBO2461638.1"/>
    <property type="molecule type" value="Genomic_DNA"/>
</dbReference>
<accession>A0ABS3RY06</accession>
<evidence type="ECO:0000313" key="2">
    <source>
        <dbReference type="Proteomes" id="UP000680206"/>
    </source>
</evidence>
<dbReference type="Proteomes" id="UP000680206">
    <property type="component" value="Unassembled WGS sequence"/>
</dbReference>